<sequence>MKKIVQTTLWVFIVVFCLYYIFTNPQGTAGIVRGFFTGIIDFVKALGGHS</sequence>
<evidence type="ECO:0000313" key="3">
    <source>
        <dbReference type="Proteomes" id="UP000215332"/>
    </source>
</evidence>
<accession>A0A239WQU0</accession>
<reference evidence="2 3" key="1">
    <citation type="submission" date="2017-06" db="EMBL/GenBank/DDBJ databases">
        <authorList>
            <consortium name="Pathogen Informatics"/>
        </authorList>
    </citation>
    <scope>NUCLEOTIDE SEQUENCE [LARGE SCALE GENOMIC DNA]</scope>
    <source>
        <strain evidence="2 3">NCTC11865</strain>
    </source>
</reference>
<protein>
    <submittedName>
        <fullName evidence="2">Uncharacterized protein</fullName>
    </submittedName>
</protein>
<name>A0A239WQU0_9ACTN</name>
<dbReference type="AlphaFoldDB" id="A0A239WQU0"/>
<dbReference type="EMBL" id="LT906441">
    <property type="protein sequence ID" value="SNV36609.1"/>
    <property type="molecule type" value="Genomic_DNA"/>
</dbReference>
<evidence type="ECO:0000256" key="1">
    <source>
        <dbReference type="SAM" id="Phobius"/>
    </source>
</evidence>
<dbReference type="Proteomes" id="UP000215332">
    <property type="component" value="Chromosome 1"/>
</dbReference>
<dbReference type="GeneID" id="85153931"/>
<evidence type="ECO:0000313" key="2">
    <source>
        <dbReference type="EMBL" id="SNV36609.1"/>
    </source>
</evidence>
<organism evidence="2 3">
    <name type="scientific">Cutibacterium granulosum</name>
    <dbReference type="NCBI Taxonomy" id="33011"/>
    <lineage>
        <taxon>Bacteria</taxon>
        <taxon>Bacillati</taxon>
        <taxon>Actinomycetota</taxon>
        <taxon>Actinomycetes</taxon>
        <taxon>Propionibacteriales</taxon>
        <taxon>Propionibacteriaceae</taxon>
        <taxon>Cutibacterium</taxon>
    </lineage>
</organism>
<proteinExistence type="predicted"/>
<keyword evidence="1" id="KW-0472">Membrane</keyword>
<feature type="transmembrane region" description="Helical" evidence="1">
    <location>
        <begin position="7"/>
        <end position="23"/>
    </location>
</feature>
<dbReference type="KEGG" id="cgrn:4412665_01385"/>
<keyword evidence="1" id="KW-1133">Transmembrane helix</keyword>
<dbReference type="RefSeq" id="WP_021103399.1">
    <property type="nucleotide sequence ID" value="NZ_AP026710.1"/>
</dbReference>
<gene>
    <name evidence="2" type="ORF">SAMEA4412665_01385</name>
</gene>
<keyword evidence="1" id="KW-0812">Transmembrane</keyword>